<dbReference type="InterPro" id="IPR009100">
    <property type="entry name" value="AcylCoA_DH/oxidase_NM_dom_sf"/>
</dbReference>
<dbReference type="Gene3D" id="2.40.110.10">
    <property type="entry name" value="Butyryl-CoA Dehydrogenase, subunit A, domain 2"/>
    <property type="match status" value="1"/>
</dbReference>
<proteinExistence type="predicted"/>
<dbReference type="AlphaFoldDB" id="A0A2U1CHA0"/>
<dbReference type="PANTHER" id="PTHR43884">
    <property type="entry name" value="ACYL-COA DEHYDROGENASE"/>
    <property type="match status" value="1"/>
</dbReference>
<dbReference type="InterPro" id="IPR013107">
    <property type="entry name" value="Acyl-CoA_DH_C"/>
</dbReference>
<dbReference type="InterPro" id="IPR013786">
    <property type="entry name" value="AcylCoA_DH/ox_N"/>
</dbReference>
<dbReference type="Pfam" id="PF08028">
    <property type="entry name" value="Acyl-CoA_dh_2"/>
    <property type="match status" value="1"/>
</dbReference>
<keyword evidence="2" id="KW-0560">Oxidoreductase</keyword>
<feature type="domain" description="Acyl-CoA dehydrogenase C-terminal" evidence="5">
    <location>
        <begin position="286"/>
        <end position="398"/>
    </location>
</feature>
<dbReference type="PIRSF" id="PIRSF016578">
    <property type="entry name" value="HsaA"/>
    <property type="match status" value="1"/>
</dbReference>
<evidence type="ECO:0000259" key="4">
    <source>
        <dbReference type="Pfam" id="PF02771"/>
    </source>
</evidence>
<feature type="domain" description="Acyl-CoA oxidase/dehydrogenase middle" evidence="3">
    <location>
        <begin position="176"/>
        <end position="255"/>
    </location>
</feature>
<dbReference type="Proteomes" id="UP000246145">
    <property type="component" value="Unassembled WGS sequence"/>
</dbReference>
<dbReference type="RefSeq" id="WP_116519644.1">
    <property type="nucleotide sequence ID" value="NZ_JACCEX010000002.1"/>
</dbReference>
<dbReference type="GO" id="GO:0050660">
    <property type="term" value="F:flavin adenine dinucleotide binding"/>
    <property type="evidence" value="ECO:0007669"/>
    <property type="project" value="InterPro"/>
</dbReference>
<dbReference type="GO" id="GO:0003995">
    <property type="term" value="F:acyl-CoA dehydrogenase activity"/>
    <property type="evidence" value="ECO:0007669"/>
    <property type="project" value="TreeGrafter"/>
</dbReference>
<dbReference type="Pfam" id="PF02770">
    <property type="entry name" value="Acyl-CoA_dh_M"/>
    <property type="match status" value="1"/>
</dbReference>
<dbReference type="Gene3D" id="1.20.140.10">
    <property type="entry name" value="Butyryl-CoA Dehydrogenase, subunit A, domain 3"/>
    <property type="match status" value="1"/>
</dbReference>
<evidence type="ECO:0000313" key="6">
    <source>
        <dbReference type="EMBL" id="PVY60197.1"/>
    </source>
</evidence>
<reference evidence="6 7" key="1">
    <citation type="submission" date="2018-04" db="EMBL/GenBank/DDBJ databases">
        <title>Genomic Encyclopedia of Type Strains, Phase IV (KMG-IV): sequencing the most valuable type-strain genomes for metagenomic binning, comparative biology and taxonomic classification.</title>
        <authorList>
            <person name="Goeker M."/>
        </authorList>
    </citation>
    <scope>NUCLEOTIDE SEQUENCE [LARGE SCALE GENOMIC DNA]</scope>
    <source>
        <strain evidence="6 7">DSM 10065</strain>
    </source>
</reference>
<dbReference type="PANTHER" id="PTHR43884:SF25">
    <property type="entry name" value="ACYL-COA DEHYDROGENASE YDBM-RELATED"/>
    <property type="match status" value="1"/>
</dbReference>
<protein>
    <submittedName>
        <fullName evidence="6">Alkylation response protein AidB-like acyl-CoA dehydrogenase</fullName>
    </submittedName>
</protein>
<feature type="domain" description="Acyl-CoA dehydrogenase/oxidase N-terminal" evidence="4">
    <location>
        <begin position="33"/>
        <end position="118"/>
    </location>
</feature>
<dbReference type="EMBL" id="QEKO01000012">
    <property type="protein sequence ID" value="PVY60197.1"/>
    <property type="molecule type" value="Genomic_DNA"/>
</dbReference>
<dbReference type="InterPro" id="IPR037069">
    <property type="entry name" value="AcylCoA_DH/ox_N_sf"/>
</dbReference>
<gene>
    <name evidence="6" type="ORF">C7440_3911</name>
</gene>
<accession>A0A2U1CHA0</accession>
<keyword evidence="1" id="KW-0285">Flavoprotein</keyword>
<name>A0A2U1CHA0_9BURK</name>
<dbReference type="Gene3D" id="1.10.540.10">
    <property type="entry name" value="Acyl-CoA dehydrogenase/oxidase, N-terminal domain"/>
    <property type="match status" value="1"/>
</dbReference>
<evidence type="ECO:0000259" key="3">
    <source>
        <dbReference type="Pfam" id="PF02770"/>
    </source>
</evidence>
<keyword evidence="7" id="KW-1185">Reference proteome</keyword>
<evidence type="ECO:0000313" key="7">
    <source>
        <dbReference type="Proteomes" id="UP000246145"/>
    </source>
</evidence>
<sequence>MNIQKEPFMDSSYLHQYARSADDSTLFDGAALTDKQRELIAKVDQYGVAWAERAFKHDREASFPIDNYKDLHEMGFLGLCVPERLGGLGADYRTYMLVASRIAYYCGSTANTFNMHNANSLWTADMVDEMELTDEQRASHERNRALHYGNMLQGKIYSQPFSEGSGAAAGKHPFGTIAKRQDGGWLINGKKIFASLSGSADYYGVLCTEDVPEPTYANTMFIAVPADAPGVSIVGDWDPLGMRGTVSRSLLFKDVFVPDTAEMMPQGVYIRAAARYPHMFMTLTPCYIGLAQAAYDFSVAYLRGEVEGVNVKRRMYPTKQVGIAQMYIKLQQAWALFHRVTSEFKAHPSRGERMRAYACQHTIMEYCAEIASAAVRVCGGQAMLKTFPLERMFRDSRCGALMLPWTSEICIDRLGHGLLYNEGERD</sequence>
<dbReference type="SUPFAM" id="SSF47203">
    <property type="entry name" value="Acyl-CoA dehydrogenase C-terminal domain-like"/>
    <property type="match status" value="1"/>
</dbReference>
<dbReference type="STRING" id="1231391.GCA_000308195_02231"/>
<comment type="caution">
    <text evidence="6">The sequence shown here is derived from an EMBL/GenBank/DDBJ whole genome shotgun (WGS) entry which is preliminary data.</text>
</comment>
<evidence type="ECO:0000256" key="2">
    <source>
        <dbReference type="ARBA" id="ARBA00023002"/>
    </source>
</evidence>
<dbReference type="CDD" id="cd00567">
    <property type="entry name" value="ACAD"/>
    <property type="match status" value="1"/>
</dbReference>
<dbReference type="InterPro" id="IPR006091">
    <property type="entry name" value="Acyl-CoA_Oxase/DH_mid-dom"/>
</dbReference>
<dbReference type="InterPro" id="IPR046373">
    <property type="entry name" value="Acyl-CoA_Oxase/DH_mid-dom_sf"/>
</dbReference>
<dbReference type="SUPFAM" id="SSF56645">
    <property type="entry name" value="Acyl-CoA dehydrogenase NM domain-like"/>
    <property type="match status" value="1"/>
</dbReference>
<evidence type="ECO:0000256" key="1">
    <source>
        <dbReference type="ARBA" id="ARBA00022630"/>
    </source>
</evidence>
<dbReference type="OrthoDB" id="7316074at2"/>
<evidence type="ECO:0000259" key="5">
    <source>
        <dbReference type="Pfam" id="PF08028"/>
    </source>
</evidence>
<organism evidence="6 7">
    <name type="scientific">Pusillimonas noertemannii</name>
    <dbReference type="NCBI Taxonomy" id="305977"/>
    <lineage>
        <taxon>Bacteria</taxon>
        <taxon>Pseudomonadati</taxon>
        <taxon>Pseudomonadota</taxon>
        <taxon>Betaproteobacteria</taxon>
        <taxon>Burkholderiales</taxon>
        <taxon>Alcaligenaceae</taxon>
        <taxon>Pusillimonas</taxon>
    </lineage>
</organism>
<dbReference type="InterPro" id="IPR036250">
    <property type="entry name" value="AcylCo_DH-like_C"/>
</dbReference>
<dbReference type="Pfam" id="PF02771">
    <property type="entry name" value="Acyl-CoA_dh_N"/>
    <property type="match status" value="1"/>
</dbReference>